<keyword evidence="7" id="KW-1015">Disulfide bond</keyword>
<evidence type="ECO:0000256" key="5">
    <source>
        <dbReference type="ARBA" id="ARBA00022989"/>
    </source>
</evidence>
<dbReference type="GO" id="GO:0070062">
    <property type="term" value="C:extracellular exosome"/>
    <property type="evidence" value="ECO:0007669"/>
    <property type="project" value="TreeGrafter"/>
</dbReference>
<dbReference type="GO" id="GO:0005886">
    <property type="term" value="C:plasma membrane"/>
    <property type="evidence" value="ECO:0007669"/>
    <property type="project" value="UniProtKB-UniRule"/>
</dbReference>
<feature type="domain" description="BRICHOS" evidence="11">
    <location>
        <begin position="192"/>
        <end position="287"/>
    </location>
</feature>
<feature type="region of interest" description="Disordered" evidence="10">
    <location>
        <begin position="15"/>
        <end position="40"/>
    </location>
</feature>
<keyword evidence="4 9" id="KW-0735">Signal-anchor</keyword>
<organism evidence="12">
    <name type="scientific">Psorophora albipes</name>
    <dbReference type="NCBI Taxonomy" id="869069"/>
    <lineage>
        <taxon>Eukaryota</taxon>
        <taxon>Metazoa</taxon>
        <taxon>Ecdysozoa</taxon>
        <taxon>Arthropoda</taxon>
        <taxon>Hexapoda</taxon>
        <taxon>Insecta</taxon>
        <taxon>Pterygota</taxon>
        <taxon>Neoptera</taxon>
        <taxon>Endopterygota</taxon>
        <taxon>Diptera</taxon>
        <taxon>Nematocera</taxon>
        <taxon>Culicoidea</taxon>
        <taxon>Culicidae</taxon>
        <taxon>Culicinae</taxon>
        <taxon>Aedini</taxon>
        <taxon>Psorophora</taxon>
    </lineage>
</organism>
<keyword evidence="5 9" id="KW-1133">Transmembrane helix</keyword>
<dbReference type="InterPro" id="IPR007084">
    <property type="entry name" value="BRICHOS_dom"/>
</dbReference>
<evidence type="ECO:0000313" key="12">
    <source>
        <dbReference type="EMBL" id="JAA93843.1"/>
    </source>
</evidence>
<evidence type="ECO:0000256" key="6">
    <source>
        <dbReference type="ARBA" id="ARBA00023136"/>
    </source>
</evidence>
<comment type="similarity">
    <text evidence="2 9">Belongs to the ITM2 family.</text>
</comment>
<dbReference type="PANTHER" id="PTHR10962:SF1">
    <property type="entry name" value="INTEGRAL MEMBRANE PROTEIN 2"/>
    <property type="match status" value="1"/>
</dbReference>
<evidence type="ECO:0000256" key="3">
    <source>
        <dbReference type="ARBA" id="ARBA00022692"/>
    </source>
</evidence>
<keyword evidence="6 9" id="KW-0472">Membrane</keyword>
<dbReference type="Pfam" id="PF04089">
    <property type="entry name" value="BRICHOS"/>
    <property type="match status" value="1"/>
</dbReference>
<evidence type="ECO:0000256" key="8">
    <source>
        <dbReference type="ARBA" id="ARBA00023180"/>
    </source>
</evidence>
<proteinExistence type="evidence at transcript level"/>
<evidence type="ECO:0000256" key="10">
    <source>
        <dbReference type="SAM" id="MobiDB-lite"/>
    </source>
</evidence>
<dbReference type="PANTHER" id="PTHR10962">
    <property type="entry name" value="INTEGRAL TRANSMEMBRANE PROTEIN 2"/>
    <property type="match status" value="1"/>
</dbReference>
<evidence type="ECO:0000256" key="4">
    <source>
        <dbReference type="ARBA" id="ARBA00022968"/>
    </source>
</evidence>
<dbReference type="PROSITE" id="PS50869">
    <property type="entry name" value="BRICHOS"/>
    <property type="match status" value="1"/>
</dbReference>
<dbReference type="GO" id="GO:0005794">
    <property type="term" value="C:Golgi apparatus"/>
    <property type="evidence" value="ECO:0007669"/>
    <property type="project" value="TreeGrafter"/>
</dbReference>
<protein>
    <recommendedName>
        <fullName evidence="9">Integral membrane protein 2</fullName>
    </recommendedName>
</protein>
<keyword evidence="8" id="KW-0325">Glycoprotein</keyword>
<keyword evidence="3 9" id="KW-0812">Transmembrane</keyword>
<dbReference type="SMART" id="SM01039">
    <property type="entry name" value="BRICHOS"/>
    <property type="match status" value="1"/>
</dbReference>
<feature type="transmembrane region" description="Helical" evidence="9">
    <location>
        <begin position="63"/>
        <end position="85"/>
    </location>
</feature>
<evidence type="ECO:0000256" key="7">
    <source>
        <dbReference type="ARBA" id="ARBA00023157"/>
    </source>
</evidence>
<dbReference type="AlphaFoldDB" id="T1E266"/>
<reference evidence="12" key="1">
    <citation type="journal article" date="2013" name="BMC Genomics">
        <title>A deep insight into the sialotranscriptome of the mosquito, Psorophora albipes.</title>
        <authorList>
            <person name="Chagas A.C."/>
            <person name="Calvo E."/>
            <person name="Rios-Velasquez C.M."/>
            <person name="Pessoa F.A."/>
            <person name="Medeiros J.F."/>
            <person name="Ribeiro J.M."/>
        </authorList>
    </citation>
    <scope>NUCLEOTIDE SEQUENCE</scope>
</reference>
<dbReference type="GO" id="GO:0042985">
    <property type="term" value="P:negative regulation of amyloid precursor protein biosynthetic process"/>
    <property type="evidence" value="ECO:0007669"/>
    <property type="project" value="TreeGrafter"/>
</dbReference>
<sequence>MTILTKGLGDAKKPEKSVLPLVGGSGDVPAAPTAPSDIPHDTESAASSIILIRRSRRISSATTYILFLIALLVTSLGIIAGVFYYRQYAHSRNHLRFHGFCQIPYDSSSLSDNNMYYMNQGLREEADDSMSRLNLALHQQIQELFRPLQNDFKEMEAQADQQAEDELDDKFFKEEFELSEEENYSKIDVPVFRGNRQGRFLHDFKFNQSTIIDRDNGRCFLMPLDRETVLPPKSLRDLVEKMWNGYYNINTQTIRKNMRVITPELEDLSDVSPRITKECEDMKIYRLEKIVSGVFKRSADLHEHAKFAEFGGNFITVIDIQNLEDITN</sequence>
<dbReference type="InterPro" id="IPR040145">
    <property type="entry name" value="ITM2"/>
</dbReference>
<comment type="subcellular location">
    <subcellularLocation>
        <location evidence="1 9">Membrane</location>
        <topology evidence="1 9">Single-pass type II membrane protein</topology>
    </subcellularLocation>
</comment>
<evidence type="ECO:0000259" key="11">
    <source>
        <dbReference type="PROSITE" id="PS50869"/>
    </source>
</evidence>
<name>T1E266_9DIPT</name>
<dbReference type="EMBL" id="GALA01001009">
    <property type="protein sequence ID" value="JAA93843.1"/>
    <property type="molecule type" value="mRNA"/>
</dbReference>
<evidence type="ECO:0000256" key="2">
    <source>
        <dbReference type="ARBA" id="ARBA00006794"/>
    </source>
</evidence>
<accession>T1E266</accession>
<keyword evidence="9" id="KW-1003">Cell membrane</keyword>
<evidence type="ECO:0000256" key="9">
    <source>
        <dbReference type="RuleBase" id="RU367061"/>
    </source>
</evidence>
<dbReference type="GO" id="GO:0001540">
    <property type="term" value="F:amyloid-beta binding"/>
    <property type="evidence" value="ECO:0007669"/>
    <property type="project" value="TreeGrafter"/>
</dbReference>
<evidence type="ECO:0000256" key="1">
    <source>
        <dbReference type="ARBA" id="ARBA00004606"/>
    </source>
</evidence>